<dbReference type="EMBL" id="JANQAO010000002">
    <property type="protein sequence ID" value="MDM5147500.1"/>
    <property type="molecule type" value="Genomic_DNA"/>
</dbReference>
<dbReference type="Gene3D" id="3.30.110.10">
    <property type="entry name" value="Translation initiation factor 3 (IF-3), C-terminal domain"/>
    <property type="match status" value="1"/>
</dbReference>
<gene>
    <name evidence="4 8" type="primary">infC</name>
    <name evidence="8" type="ORF">NQX30_03830</name>
</gene>
<evidence type="ECO:0000256" key="3">
    <source>
        <dbReference type="ARBA" id="ARBA00022917"/>
    </source>
</evidence>
<dbReference type="Gene3D" id="3.10.20.80">
    <property type="entry name" value="Translation initiation factor 3 (IF-3), N-terminal domain"/>
    <property type="match status" value="1"/>
</dbReference>
<evidence type="ECO:0000313" key="9">
    <source>
        <dbReference type="Proteomes" id="UP001168167"/>
    </source>
</evidence>
<comment type="subcellular location">
    <subcellularLocation>
        <location evidence="4">Cytoplasm</location>
    </subcellularLocation>
</comment>
<dbReference type="HAMAP" id="MF_00080">
    <property type="entry name" value="IF_3"/>
    <property type="match status" value="1"/>
</dbReference>
<dbReference type="PANTHER" id="PTHR10938">
    <property type="entry name" value="TRANSLATION INITIATION FACTOR IF-3"/>
    <property type="match status" value="1"/>
</dbReference>
<dbReference type="InterPro" id="IPR019814">
    <property type="entry name" value="Translation_initiation_fac_3_N"/>
</dbReference>
<reference evidence="8" key="1">
    <citation type="submission" date="2022-08" db="EMBL/GenBank/DDBJ databases">
        <authorList>
            <person name="Dzunkova M."/>
            <person name="La Clair J."/>
            <person name="Tyml T."/>
            <person name="Doud D."/>
            <person name="Schulz F."/>
            <person name="Piquer S."/>
            <person name="Porcel Sanchis D."/>
            <person name="Osborn A."/>
            <person name="Robinson D."/>
            <person name="Louie K.B."/>
            <person name="Bowen B.P."/>
            <person name="Bowers R."/>
            <person name="Lee J."/>
            <person name="Arnau Llombart V."/>
            <person name="Diaz Villanueva W."/>
            <person name="Gosliner T."/>
            <person name="Northen T."/>
            <person name="Cheng J.-F."/>
            <person name="Burkart M.D."/>
            <person name="Woyke T."/>
        </authorList>
    </citation>
    <scope>NUCLEOTIDE SEQUENCE</scope>
    <source>
        <strain evidence="8">Df01</strain>
    </source>
</reference>
<protein>
    <recommendedName>
        <fullName evidence="4 5">Translation initiation factor IF-3</fullName>
    </recommendedName>
</protein>
<keyword evidence="9" id="KW-1185">Reference proteome</keyword>
<name>A0ABT7QLD7_9GAMM</name>
<comment type="caution">
    <text evidence="8">The sequence shown here is derived from an EMBL/GenBank/DDBJ whole genome shotgun (WGS) entry which is preliminary data.</text>
</comment>
<dbReference type="NCBIfam" id="TIGR00168">
    <property type="entry name" value="infC"/>
    <property type="match status" value="1"/>
</dbReference>
<comment type="function">
    <text evidence="4">IF-3 binds to the 30S ribosomal subunit and shifts the equilibrium between 70S ribosomes and their 50S and 30S subunits in favor of the free subunits, thus enhancing the availability of 30S subunits on which protein synthesis initiation begins.</text>
</comment>
<evidence type="ECO:0000259" key="7">
    <source>
        <dbReference type="Pfam" id="PF05198"/>
    </source>
</evidence>
<reference evidence="8" key="2">
    <citation type="journal article" date="2023" name="Microbiome">
        <title>Synthase-selected sorting approach identifies a beta-lactone synthase in a nudibranch symbiotic bacterium.</title>
        <authorList>
            <person name="Dzunkova M."/>
            <person name="La Clair J.J."/>
            <person name="Tyml T."/>
            <person name="Doud D."/>
            <person name="Schulz F."/>
            <person name="Piquer-Esteban S."/>
            <person name="Porcel Sanchis D."/>
            <person name="Osborn A."/>
            <person name="Robinson D."/>
            <person name="Louie K.B."/>
            <person name="Bowen B.P."/>
            <person name="Bowers R.M."/>
            <person name="Lee J."/>
            <person name="Arnau V."/>
            <person name="Diaz-Villanueva W."/>
            <person name="Stepanauskas R."/>
            <person name="Gosliner T."/>
            <person name="Date S.V."/>
            <person name="Northen T.R."/>
            <person name="Cheng J.F."/>
            <person name="Burkart M.D."/>
            <person name="Woyke T."/>
        </authorList>
    </citation>
    <scope>NUCLEOTIDE SEQUENCE</scope>
    <source>
        <strain evidence="8">Df01</strain>
    </source>
</reference>
<evidence type="ECO:0000256" key="1">
    <source>
        <dbReference type="ARBA" id="ARBA00005439"/>
    </source>
</evidence>
<accession>A0ABT7QLD7</accession>
<organism evidence="8 9">
    <name type="scientific">Candidatus Doriopsillibacter californiensis</name>
    <dbReference type="NCBI Taxonomy" id="2970740"/>
    <lineage>
        <taxon>Bacteria</taxon>
        <taxon>Pseudomonadati</taxon>
        <taxon>Pseudomonadota</taxon>
        <taxon>Gammaproteobacteria</taxon>
        <taxon>Candidatus Tethybacterales</taxon>
        <taxon>Candidatus Persebacteraceae</taxon>
        <taxon>Candidatus Doriopsillibacter</taxon>
    </lineage>
</organism>
<keyword evidence="2 4" id="KW-0396">Initiation factor</keyword>
<keyword evidence="4" id="KW-0963">Cytoplasm</keyword>
<comment type="subunit">
    <text evidence="4">Monomer.</text>
</comment>
<dbReference type="Pfam" id="PF05198">
    <property type="entry name" value="IF3_N"/>
    <property type="match status" value="1"/>
</dbReference>
<keyword evidence="3 4" id="KW-0648">Protein biosynthesis</keyword>
<proteinExistence type="inferred from homology"/>
<dbReference type="Proteomes" id="UP001168167">
    <property type="component" value="Unassembled WGS sequence"/>
</dbReference>
<dbReference type="SUPFAM" id="SSF55200">
    <property type="entry name" value="Translation initiation factor IF3, C-terminal domain"/>
    <property type="match status" value="1"/>
</dbReference>
<dbReference type="SUPFAM" id="SSF54364">
    <property type="entry name" value="Translation initiation factor IF3, N-terminal domain"/>
    <property type="match status" value="1"/>
</dbReference>
<dbReference type="Pfam" id="PF00707">
    <property type="entry name" value="IF3_C"/>
    <property type="match status" value="1"/>
</dbReference>
<evidence type="ECO:0000259" key="6">
    <source>
        <dbReference type="Pfam" id="PF00707"/>
    </source>
</evidence>
<dbReference type="InterPro" id="IPR001288">
    <property type="entry name" value="Translation_initiation_fac_3"/>
</dbReference>
<dbReference type="InterPro" id="IPR036787">
    <property type="entry name" value="T_IF-3_N_sf"/>
</dbReference>
<dbReference type="GO" id="GO:0003743">
    <property type="term" value="F:translation initiation factor activity"/>
    <property type="evidence" value="ECO:0007669"/>
    <property type="project" value="UniProtKB-KW"/>
</dbReference>
<feature type="domain" description="Translation initiation factor 3 C-terminal" evidence="6">
    <location>
        <begin position="83"/>
        <end position="167"/>
    </location>
</feature>
<evidence type="ECO:0000313" key="8">
    <source>
        <dbReference type="EMBL" id="MDM5147500.1"/>
    </source>
</evidence>
<evidence type="ECO:0000256" key="5">
    <source>
        <dbReference type="NCBIfam" id="TIGR00168"/>
    </source>
</evidence>
<feature type="domain" description="Translation initiation factor 3 N-terminal" evidence="7">
    <location>
        <begin position="7"/>
        <end position="76"/>
    </location>
</feature>
<comment type="similarity">
    <text evidence="1 4">Belongs to the IF-3 family.</text>
</comment>
<dbReference type="PANTHER" id="PTHR10938:SF0">
    <property type="entry name" value="TRANSLATION INITIATION FACTOR IF-3, MITOCHONDRIAL"/>
    <property type="match status" value="1"/>
</dbReference>
<evidence type="ECO:0000256" key="2">
    <source>
        <dbReference type="ARBA" id="ARBA00022540"/>
    </source>
</evidence>
<evidence type="ECO:0000256" key="4">
    <source>
        <dbReference type="HAMAP-Rule" id="MF_00080"/>
    </source>
</evidence>
<sequence>MENTPRINEEITASDVRLIGADGQQIGLLSLASAQQQATEAGLDLVQISPGTSPVVCKLMDYGKHKYRESKKRQEARARQKQVEVKEIKFRLSTGEADYAVKLRNAVRFLNEGNRVKAVIAFRGREIVKQSLGRERLETLRHDLESIADVERAPVMEGRRMQMFFMKKNEKRKSNAKNENQ</sequence>
<dbReference type="InterPro" id="IPR036788">
    <property type="entry name" value="T_IF-3_C_sf"/>
</dbReference>
<dbReference type="InterPro" id="IPR019815">
    <property type="entry name" value="Translation_initiation_fac_3_C"/>
</dbReference>